<dbReference type="InterPro" id="IPR044644">
    <property type="entry name" value="DinF-like"/>
</dbReference>
<evidence type="ECO:0000256" key="1">
    <source>
        <dbReference type="ARBA" id="ARBA00004141"/>
    </source>
</evidence>
<protein>
    <recommendedName>
        <fullName evidence="6">Protein DETOXIFICATION</fullName>
    </recommendedName>
    <alternativeName>
        <fullName evidence="6">Multidrug and toxic compound extrusion protein</fullName>
    </alternativeName>
</protein>
<feature type="transmembrane region" description="Helical" evidence="6">
    <location>
        <begin position="456"/>
        <end position="474"/>
    </location>
</feature>
<dbReference type="AlphaFoldDB" id="A0A328E6G5"/>
<feature type="transmembrane region" description="Helical" evidence="6">
    <location>
        <begin position="338"/>
        <end position="360"/>
    </location>
</feature>
<dbReference type="GO" id="GO:0016020">
    <property type="term" value="C:membrane"/>
    <property type="evidence" value="ECO:0007669"/>
    <property type="project" value="UniProtKB-SubCell"/>
</dbReference>
<feature type="transmembrane region" description="Helical" evidence="6">
    <location>
        <begin position="102"/>
        <end position="119"/>
    </location>
</feature>
<reference evidence="8 9" key="1">
    <citation type="submission" date="2018-06" db="EMBL/GenBank/DDBJ databases">
        <title>The Genome of Cuscuta australis (Dodder) Provides Insight into the Evolution of Plant Parasitism.</title>
        <authorList>
            <person name="Liu H."/>
        </authorList>
    </citation>
    <scope>NUCLEOTIDE SEQUENCE [LARGE SCALE GENOMIC DNA]</scope>
    <source>
        <strain evidence="9">cv. Yunnan</strain>
        <tissue evidence="8">Vines</tissue>
    </source>
</reference>
<sequence>MATTTPHRYSHGLTRSLLSSNYCFSSSAFAHPNLRNPKRSLCIRTAAKPSPKNITGAQRDKAAQDSSPILDTRISEPDPHPPPGPPLWNSSFPIKGFKVDGLVWEILSIAFPAALALAADPIASLVDTAFIGHLGSVQLAAAGVAASVFNFVSKLFNVSLLNVTTSFVAEEQAQLSNDSNVHDGGAAQHSKIILPSVSTSLALATGLGIAEAIAVCLGSSFLMDTMGIIADSPMRTPAEQFLTMRAFGAPAIVIALATQGTFRGFKDTKTPLYAVGAGNLLNAIMSPLLIFSFGFGISGAAISTVISEYLIAFILLFKLNDRVILIAPEVNGGRVIRYLKSGALLTGRTLAVFVTTTLATSLAARDGPISMAGHQICFQVWLALSMLTDALALAGQALLASDYSQGNYSRAREVVYKVLQIGIATGATLGVCLLLWFGALTSLFTSDSKVLEIARYGTLFVAVSQPVNAIAFVLDGLYYGVSDFEFAAYSMLLIGLISSIFLLVATPMFGLAGVWAGLFLLMALRVLAGCLRLGTRTGPWQFLSSRRVLDSDAADDSLVDKKSEHD</sequence>
<dbReference type="CDD" id="cd13136">
    <property type="entry name" value="MATE_DinF_like"/>
    <property type="match status" value="1"/>
</dbReference>
<dbReference type="Pfam" id="PF01554">
    <property type="entry name" value="MatE"/>
    <property type="match status" value="2"/>
</dbReference>
<comment type="caution">
    <text evidence="8">The sequence shown here is derived from an EMBL/GenBank/DDBJ whole genome shotgun (WGS) entry which is preliminary data.</text>
</comment>
<accession>A0A328E6G5</accession>
<keyword evidence="3 6" id="KW-0812">Transmembrane</keyword>
<dbReference type="EMBL" id="NQVE01000043">
    <property type="protein sequence ID" value="RAL52053.1"/>
    <property type="molecule type" value="Genomic_DNA"/>
</dbReference>
<evidence type="ECO:0000256" key="5">
    <source>
        <dbReference type="ARBA" id="ARBA00023136"/>
    </source>
</evidence>
<dbReference type="NCBIfam" id="TIGR00797">
    <property type="entry name" value="matE"/>
    <property type="match status" value="1"/>
</dbReference>
<evidence type="ECO:0000313" key="9">
    <source>
        <dbReference type="Proteomes" id="UP000249390"/>
    </source>
</evidence>
<evidence type="ECO:0000256" key="7">
    <source>
        <dbReference type="SAM" id="MobiDB-lite"/>
    </source>
</evidence>
<dbReference type="PANTHER" id="PTHR42893">
    <property type="entry name" value="PROTEIN DETOXIFICATION 44, CHLOROPLASTIC-RELATED"/>
    <property type="match status" value="1"/>
</dbReference>
<evidence type="ECO:0000256" key="3">
    <source>
        <dbReference type="ARBA" id="ARBA00022692"/>
    </source>
</evidence>
<feature type="transmembrane region" description="Helical" evidence="6">
    <location>
        <begin position="486"/>
        <end position="506"/>
    </location>
</feature>
<evidence type="ECO:0000313" key="8">
    <source>
        <dbReference type="EMBL" id="RAL52053.1"/>
    </source>
</evidence>
<evidence type="ECO:0000256" key="2">
    <source>
        <dbReference type="ARBA" id="ARBA00010199"/>
    </source>
</evidence>
<keyword evidence="4 6" id="KW-1133">Transmembrane helix</keyword>
<organism evidence="8 9">
    <name type="scientific">Cuscuta australis</name>
    <dbReference type="NCBI Taxonomy" id="267555"/>
    <lineage>
        <taxon>Eukaryota</taxon>
        <taxon>Viridiplantae</taxon>
        <taxon>Streptophyta</taxon>
        <taxon>Embryophyta</taxon>
        <taxon>Tracheophyta</taxon>
        <taxon>Spermatophyta</taxon>
        <taxon>Magnoliopsida</taxon>
        <taxon>eudicotyledons</taxon>
        <taxon>Gunneridae</taxon>
        <taxon>Pentapetalae</taxon>
        <taxon>asterids</taxon>
        <taxon>lamiids</taxon>
        <taxon>Solanales</taxon>
        <taxon>Convolvulaceae</taxon>
        <taxon>Cuscuteae</taxon>
        <taxon>Cuscuta</taxon>
        <taxon>Cuscuta subgen. Grammica</taxon>
        <taxon>Cuscuta sect. Cleistogrammica</taxon>
    </lineage>
</organism>
<feature type="region of interest" description="Disordered" evidence="7">
    <location>
        <begin position="50"/>
        <end position="87"/>
    </location>
</feature>
<feature type="transmembrane region" description="Helical" evidence="6">
    <location>
        <begin position="131"/>
        <end position="152"/>
    </location>
</feature>
<dbReference type="PANTHER" id="PTHR42893:SF46">
    <property type="entry name" value="PROTEIN DETOXIFICATION 44, CHLOROPLASTIC"/>
    <property type="match status" value="1"/>
</dbReference>
<name>A0A328E6G5_9ASTE</name>
<dbReference type="GO" id="GO:0015297">
    <property type="term" value="F:antiporter activity"/>
    <property type="evidence" value="ECO:0007669"/>
    <property type="project" value="InterPro"/>
</dbReference>
<comment type="subcellular location">
    <subcellularLocation>
        <location evidence="1">Membrane</location>
        <topology evidence="1">Multi-pass membrane protein</topology>
    </subcellularLocation>
</comment>
<feature type="transmembrane region" description="Helical" evidence="6">
    <location>
        <begin position="297"/>
        <end position="317"/>
    </location>
</feature>
<feature type="transmembrane region" description="Helical" evidence="6">
    <location>
        <begin position="421"/>
        <end position="444"/>
    </location>
</feature>
<comment type="similarity">
    <text evidence="2 6">Belongs to the multi antimicrobial extrusion (MATE) (TC 2.A.66.1) family.</text>
</comment>
<feature type="transmembrane region" description="Helical" evidence="6">
    <location>
        <begin position="242"/>
        <end position="260"/>
    </location>
</feature>
<evidence type="ECO:0000256" key="6">
    <source>
        <dbReference type="RuleBase" id="RU004914"/>
    </source>
</evidence>
<evidence type="ECO:0000256" key="4">
    <source>
        <dbReference type="ARBA" id="ARBA00022989"/>
    </source>
</evidence>
<keyword evidence="5 6" id="KW-0472">Membrane</keyword>
<proteinExistence type="inferred from homology"/>
<dbReference type="InterPro" id="IPR002528">
    <property type="entry name" value="MATE_fam"/>
</dbReference>
<feature type="transmembrane region" description="Helical" evidence="6">
    <location>
        <begin position="380"/>
        <end position="400"/>
    </location>
</feature>
<dbReference type="Proteomes" id="UP000249390">
    <property type="component" value="Unassembled WGS sequence"/>
</dbReference>
<feature type="transmembrane region" description="Helical" evidence="6">
    <location>
        <begin position="201"/>
        <end position="222"/>
    </location>
</feature>
<keyword evidence="9" id="KW-1185">Reference proteome</keyword>
<feature type="transmembrane region" description="Helical" evidence="6">
    <location>
        <begin position="512"/>
        <end position="534"/>
    </location>
</feature>
<feature type="transmembrane region" description="Helical" evidence="6">
    <location>
        <begin position="272"/>
        <end position="291"/>
    </location>
</feature>
<gene>
    <name evidence="8" type="ORF">DM860_016551</name>
</gene>
<dbReference type="GO" id="GO:0042910">
    <property type="term" value="F:xenobiotic transmembrane transporter activity"/>
    <property type="evidence" value="ECO:0007669"/>
    <property type="project" value="InterPro"/>
</dbReference>